<dbReference type="GO" id="GO:0050897">
    <property type="term" value="F:cobalt ion binding"/>
    <property type="evidence" value="ECO:0007669"/>
    <property type="project" value="InterPro"/>
</dbReference>
<name>A0A0N0RDJ3_9CHLR</name>
<evidence type="ECO:0000259" key="5">
    <source>
        <dbReference type="PROSITE" id="PS51337"/>
    </source>
</evidence>
<dbReference type="PANTHER" id="PTHR45833:SF1">
    <property type="entry name" value="METHIONINE SYNTHASE"/>
    <property type="match status" value="1"/>
</dbReference>
<dbReference type="RefSeq" id="WP_062419935.1">
    <property type="nucleotide sequence ID" value="NZ_BBXZ01000188.1"/>
</dbReference>
<feature type="domain" description="B12-binding N-terminal" evidence="5">
    <location>
        <begin position="1"/>
        <end position="90"/>
    </location>
</feature>
<dbReference type="GO" id="GO:0046653">
    <property type="term" value="P:tetrahydrofolate metabolic process"/>
    <property type="evidence" value="ECO:0007669"/>
    <property type="project" value="TreeGrafter"/>
</dbReference>
<dbReference type="SUPFAM" id="SSF47644">
    <property type="entry name" value="Methionine synthase domain"/>
    <property type="match status" value="1"/>
</dbReference>
<evidence type="ECO:0000256" key="3">
    <source>
        <dbReference type="ARBA" id="ARBA00023285"/>
    </source>
</evidence>
<dbReference type="EMBL" id="LGCM01000019">
    <property type="protein sequence ID" value="KPL87469.1"/>
    <property type="molecule type" value="Genomic_DNA"/>
</dbReference>
<dbReference type="GO" id="GO:0031419">
    <property type="term" value="F:cobalamin binding"/>
    <property type="evidence" value="ECO:0007669"/>
    <property type="project" value="InterPro"/>
</dbReference>
<dbReference type="EMBL" id="DF967975">
    <property type="protein sequence ID" value="GAP19680.1"/>
    <property type="molecule type" value="Genomic_DNA"/>
</dbReference>
<dbReference type="Proteomes" id="UP000050501">
    <property type="component" value="Unassembled WGS sequence"/>
</dbReference>
<sequence>MSTDIFQAMAQSVIDGEKEEAARLARQAVTDGIDPLVAIDQGFVAGMRYVGEQYTLGEMFLPDLVLAAEAMKAAIAELEPEMARRGTARQVLGTVVIGTVEGDIHDIGKTLVGTLLSANGFKVYDLGVNVPLQTFLDKALEVNADIIGLSTLLTTTMINQRKFVQALEAAGVRSRFKVLVGGAPVTRSWAAEIGADGYSEDASGAVQAAIQLMQGG</sequence>
<dbReference type="InterPro" id="IPR003759">
    <property type="entry name" value="Cbl-bd_cap"/>
</dbReference>
<comment type="similarity">
    <text evidence="1">Belongs to the methylamine corrinoid protein family.</text>
</comment>
<dbReference type="CDD" id="cd02070">
    <property type="entry name" value="corrinoid_protein_B12-BD"/>
    <property type="match status" value="1"/>
</dbReference>
<evidence type="ECO:0000313" key="8">
    <source>
        <dbReference type="Proteomes" id="UP000050501"/>
    </source>
</evidence>
<dbReference type="AlphaFoldDB" id="A0A0N0RDJ3"/>
<evidence type="ECO:0000256" key="1">
    <source>
        <dbReference type="ARBA" id="ARBA00010854"/>
    </source>
</evidence>
<protein>
    <submittedName>
        <fullName evidence="6">Trimethylamine corrinoid protein</fullName>
    </submittedName>
</protein>
<evidence type="ECO:0000313" key="7">
    <source>
        <dbReference type="EMBL" id="KPL87469.1"/>
    </source>
</evidence>
<reference evidence="7 8" key="2">
    <citation type="submission" date="2015-07" db="EMBL/GenBank/DDBJ databases">
        <title>Genome sequence of Levilinea saccharolytica DSM 16555.</title>
        <authorList>
            <person name="Hemp J."/>
            <person name="Ward L.M."/>
            <person name="Pace L.A."/>
            <person name="Fischer W.W."/>
        </authorList>
    </citation>
    <scope>NUCLEOTIDE SEQUENCE [LARGE SCALE GENOMIC DNA]</scope>
    <source>
        <strain evidence="7 8">KIBI-1</strain>
    </source>
</reference>
<dbReference type="InterPro" id="IPR006158">
    <property type="entry name" value="Cobalamin-bd"/>
</dbReference>
<keyword evidence="3" id="KW-0170">Cobalt</keyword>
<evidence type="ECO:0000256" key="2">
    <source>
        <dbReference type="ARBA" id="ARBA00022723"/>
    </source>
</evidence>
<dbReference type="PANTHER" id="PTHR45833">
    <property type="entry name" value="METHIONINE SYNTHASE"/>
    <property type="match status" value="1"/>
</dbReference>
<dbReference type="STRING" id="229921.ADN01_04780"/>
<dbReference type="FunFam" id="3.40.50.280:FF:000003">
    <property type="entry name" value="Dimethylamine methyltransferase corrinoid protein"/>
    <property type="match status" value="1"/>
</dbReference>
<proteinExistence type="inferred from homology"/>
<dbReference type="GO" id="GO:0050667">
    <property type="term" value="P:homocysteine metabolic process"/>
    <property type="evidence" value="ECO:0007669"/>
    <property type="project" value="TreeGrafter"/>
</dbReference>
<dbReference type="OrthoDB" id="128810at2"/>
<dbReference type="PATRIC" id="fig|229921.5.peg.3310"/>
<evidence type="ECO:0000259" key="4">
    <source>
        <dbReference type="PROSITE" id="PS51332"/>
    </source>
</evidence>
<dbReference type="GO" id="GO:0005829">
    <property type="term" value="C:cytosol"/>
    <property type="evidence" value="ECO:0007669"/>
    <property type="project" value="TreeGrafter"/>
</dbReference>
<dbReference type="SMART" id="SM01018">
    <property type="entry name" value="B12-binding_2"/>
    <property type="match status" value="1"/>
</dbReference>
<dbReference type="InterPro" id="IPR036724">
    <property type="entry name" value="Cobalamin-bd_sf"/>
</dbReference>
<dbReference type="SUPFAM" id="SSF52242">
    <property type="entry name" value="Cobalamin (vitamin B12)-binding domain"/>
    <property type="match status" value="1"/>
</dbReference>
<dbReference type="InterPro" id="IPR036594">
    <property type="entry name" value="Meth_synthase_dom"/>
</dbReference>
<accession>A0A0N0RDJ3</accession>
<dbReference type="PROSITE" id="PS51337">
    <property type="entry name" value="B12_BINDING_NTER"/>
    <property type="match status" value="1"/>
</dbReference>
<dbReference type="InterPro" id="IPR050554">
    <property type="entry name" value="Met_Synthase/Corrinoid"/>
</dbReference>
<dbReference type="Gene3D" id="1.10.1240.10">
    <property type="entry name" value="Methionine synthase domain"/>
    <property type="match status" value="1"/>
</dbReference>
<dbReference type="Pfam" id="PF02310">
    <property type="entry name" value="B12-binding"/>
    <property type="match status" value="1"/>
</dbReference>
<gene>
    <name evidence="7" type="ORF">ADN01_04780</name>
    <name evidence="6" type="ORF">LSAC_03591</name>
</gene>
<reference evidence="6" key="1">
    <citation type="journal article" date="2015" name="Genome Announc.">
        <title>Draft Genome Sequences of Anaerolinea thermolimosa IMO-1, Bellilinea caldifistulae GOMI-1, Leptolinea tardivitalis YMTK-2, Levilinea saccharolytica KIBI-1, Longilinea arvoryzae KOME-1, Previously Described as Members of the Class Anaerolineae (Chloroflexi).</title>
        <authorList>
            <person name="Matsuura N."/>
            <person name="Tourlousse M.D."/>
            <person name="Ohashi A."/>
            <person name="Hugenholtz P."/>
            <person name="Sekiguchi Y."/>
        </authorList>
    </citation>
    <scope>NUCLEOTIDE SEQUENCE</scope>
    <source>
        <strain evidence="6">KIBI-1</strain>
    </source>
</reference>
<dbReference type="PROSITE" id="PS51332">
    <property type="entry name" value="B12_BINDING"/>
    <property type="match status" value="1"/>
</dbReference>
<keyword evidence="2" id="KW-0479">Metal-binding</keyword>
<dbReference type="InterPro" id="IPR012741">
    <property type="entry name" value="Corrinoid_p"/>
</dbReference>
<evidence type="ECO:0000313" key="6">
    <source>
        <dbReference type="EMBL" id="GAP19680.1"/>
    </source>
</evidence>
<feature type="domain" description="B12-binding" evidence="4">
    <location>
        <begin position="92"/>
        <end position="216"/>
    </location>
</feature>
<dbReference type="Gene3D" id="3.40.50.280">
    <property type="entry name" value="Cobalamin-binding domain"/>
    <property type="match status" value="1"/>
</dbReference>
<keyword evidence="8" id="KW-1185">Reference proteome</keyword>
<organism evidence="6">
    <name type="scientific">Levilinea saccharolytica</name>
    <dbReference type="NCBI Taxonomy" id="229921"/>
    <lineage>
        <taxon>Bacteria</taxon>
        <taxon>Bacillati</taxon>
        <taxon>Chloroflexota</taxon>
        <taxon>Anaerolineae</taxon>
        <taxon>Anaerolineales</taxon>
        <taxon>Anaerolineaceae</taxon>
        <taxon>Levilinea</taxon>
    </lineage>
</organism>
<dbReference type="NCBIfam" id="TIGR02370">
    <property type="entry name" value="pyl_corrinoid"/>
    <property type="match status" value="1"/>
</dbReference>
<dbReference type="GO" id="GO:0015948">
    <property type="term" value="P:methanogenesis"/>
    <property type="evidence" value="ECO:0007669"/>
    <property type="project" value="InterPro"/>
</dbReference>
<dbReference type="GO" id="GO:0008705">
    <property type="term" value="F:methionine synthase activity"/>
    <property type="evidence" value="ECO:0007669"/>
    <property type="project" value="TreeGrafter"/>
</dbReference>
<dbReference type="Pfam" id="PF02607">
    <property type="entry name" value="B12-binding_2"/>
    <property type="match status" value="1"/>
</dbReference>